<keyword evidence="2" id="KW-0067">ATP-binding</keyword>
<keyword evidence="4" id="KW-1185">Reference proteome</keyword>
<dbReference type="RefSeq" id="WP_090617633.1">
    <property type="nucleotide sequence ID" value="NZ_CP067124.1"/>
</dbReference>
<protein>
    <submittedName>
        <fullName evidence="3">AAA domain-containing protein</fullName>
    </submittedName>
</protein>
<dbReference type="CDD" id="cd05387">
    <property type="entry name" value="BY-kinase"/>
    <property type="match status" value="1"/>
</dbReference>
<evidence type="ECO:0000256" key="1">
    <source>
        <dbReference type="ARBA" id="ARBA00022741"/>
    </source>
</evidence>
<organism evidence="3 4">
    <name type="scientific">Paracoccus alcaliphilus</name>
    <dbReference type="NCBI Taxonomy" id="34002"/>
    <lineage>
        <taxon>Bacteria</taxon>
        <taxon>Pseudomonadati</taxon>
        <taxon>Pseudomonadota</taxon>
        <taxon>Alphaproteobacteria</taxon>
        <taxon>Rhodobacterales</taxon>
        <taxon>Paracoccaceae</taxon>
        <taxon>Paracoccus</taxon>
    </lineage>
</organism>
<sequence length="292" mass="31267">MSSISQEVPQNEPAKPENPPLKVARLRLDRGAAAHAAISENDHLSRWGGLKPLVLDPETLARHHLYADGEDSNIVARFDFLRTMVSGAMKEHGILRLGVCAPTAGCGASFVAANLALSLARRPSARVVLADMDLRRPSLARLFGVTAPGALADVLSGRRSAAEHLRLARHNLAVLLNSQPAMNSAEILQEPATGLALREIRDHFGPTAEIYDLPPLLGSDQALSILPEMDGILLVADGTVTTAADMRAVERLCEGRTTLVGLVLNRGEIRQPLHVAIASFFGRLFGRRNGSG</sequence>
<dbReference type="STRING" id="34002.SAMN04489859_106611"/>
<dbReference type="Proteomes" id="UP000199054">
    <property type="component" value="Unassembled WGS sequence"/>
</dbReference>
<dbReference type="InterPro" id="IPR033756">
    <property type="entry name" value="YlxH/NBP35"/>
</dbReference>
<dbReference type="Pfam" id="PF10609">
    <property type="entry name" value="ParA"/>
    <property type="match status" value="1"/>
</dbReference>
<dbReference type="PANTHER" id="PTHR32309:SF31">
    <property type="entry name" value="CAPSULAR EXOPOLYSACCHARIDE FAMILY"/>
    <property type="match status" value="1"/>
</dbReference>
<dbReference type="PANTHER" id="PTHR32309">
    <property type="entry name" value="TYROSINE-PROTEIN KINASE"/>
    <property type="match status" value="1"/>
</dbReference>
<dbReference type="EMBL" id="FODE01000066">
    <property type="protein sequence ID" value="SEO31272.1"/>
    <property type="molecule type" value="Genomic_DNA"/>
</dbReference>
<dbReference type="AlphaFoldDB" id="A0A1H8NNW3"/>
<reference evidence="3 4" key="1">
    <citation type="submission" date="2016-10" db="EMBL/GenBank/DDBJ databases">
        <authorList>
            <person name="de Groot N.N."/>
        </authorList>
    </citation>
    <scope>NUCLEOTIDE SEQUENCE [LARGE SCALE GENOMIC DNA]</scope>
    <source>
        <strain evidence="3 4">DSM 8512</strain>
    </source>
</reference>
<gene>
    <name evidence="3" type="ORF">SAMN04489859_106611</name>
</gene>
<dbReference type="OrthoDB" id="9775724at2"/>
<accession>A0A1H8NNW3</accession>
<dbReference type="GO" id="GO:0005524">
    <property type="term" value="F:ATP binding"/>
    <property type="evidence" value="ECO:0007669"/>
    <property type="project" value="UniProtKB-KW"/>
</dbReference>
<evidence type="ECO:0000313" key="3">
    <source>
        <dbReference type="EMBL" id="SEO31272.1"/>
    </source>
</evidence>
<dbReference type="SUPFAM" id="SSF52540">
    <property type="entry name" value="P-loop containing nucleoside triphosphate hydrolases"/>
    <property type="match status" value="1"/>
</dbReference>
<keyword evidence="1" id="KW-0547">Nucleotide-binding</keyword>
<dbReference type="InterPro" id="IPR050445">
    <property type="entry name" value="Bact_polysacc_biosynth/exp"/>
</dbReference>
<name>A0A1H8NNW3_9RHOB</name>
<proteinExistence type="predicted"/>
<dbReference type="InterPro" id="IPR005702">
    <property type="entry name" value="Wzc-like_C"/>
</dbReference>
<dbReference type="Gene3D" id="3.40.50.300">
    <property type="entry name" value="P-loop containing nucleotide triphosphate hydrolases"/>
    <property type="match status" value="1"/>
</dbReference>
<evidence type="ECO:0000256" key="2">
    <source>
        <dbReference type="ARBA" id="ARBA00022840"/>
    </source>
</evidence>
<dbReference type="InterPro" id="IPR027417">
    <property type="entry name" value="P-loop_NTPase"/>
</dbReference>
<evidence type="ECO:0000313" key="4">
    <source>
        <dbReference type="Proteomes" id="UP000199054"/>
    </source>
</evidence>